<evidence type="ECO:0000313" key="2">
    <source>
        <dbReference type="Proteomes" id="UP000596252"/>
    </source>
</evidence>
<organism evidence="1 2">
    <name type="scientific">Shewanella litorisediminis</name>
    <dbReference type="NCBI Taxonomy" id="1173586"/>
    <lineage>
        <taxon>Bacteria</taxon>
        <taxon>Pseudomonadati</taxon>
        <taxon>Pseudomonadota</taxon>
        <taxon>Gammaproteobacteria</taxon>
        <taxon>Alteromonadales</taxon>
        <taxon>Shewanellaceae</taxon>
        <taxon>Shewanella</taxon>
    </lineage>
</organism>
<proteinExistence type="predicted"/>
<dbReference type="RefSeq" id="WP_203324310.1">
    <property type="nucleotide sequence ID" value="NZ_CP069213.1"/>
</dbReference>
<accession>A0ABX7FZU7</accession>
<name>A0ABX7FZU7_9GAMM</name>
<protein>
    <submittedName>
        <fullName evidence="1">Uncharacterized protein</fullName>
    </submittedName>
</protein>
<reference evidence="1 2" key="1">
    <citation type="journal article" date="2012" name="Antonie Van Leeuwenhoek">
        <title>Shewanella litorisediminis sp. nov., a gammaproteobacterium isolated from a tidal flat sediment.</title>
        <authorList>
            <person name="Lee M.H."/>
            <person name="Yoon J.H."/>
        </authorList>
    </citation>
    <scope>NUCLEOTIDE SEQUENCE [LARGE SCALE GENOMIC DNA]</scope>
    <source>
        <strain evidence="1 2">SMK1-12</strain>
    </source>
</reference>
<sequence>MNVSSIQQVDQQLSVLSERLNMGGLASNEYIKLLDQQAELQARKSQLIDALHKQVASDEETRAALAKARAKARSETANQFVKDIAPQLEAIRDGLVAFEQLGDVLDKYPNTIALNGVEIVSGSSSALQKDAVIRSVLGAVIKAMRVMPAQVSNVMPVASNHFTFEQLDSRIGLVKEFSCKAGGV</sequence>
<keyword evidence="2" id="KW-1185">Reference proteome</keyword>
<dbReference type="EMBL" id="CP069213">
    <property type="protein sequence ID" value="QRH00595.1"/>
    <property type="molecule type" value="Genomic_DNA"/>
</dbReference>
<evidence type="ECO:0000313" key="1">
    <source>
        <dbReference type="EMBL" id="QRH00595.1"/>
    </source>
</evidence>
<dbReference type="Proteomes" id="UP000596252">
    <property type="component" value="Chromosome"/>
</dbReference>
<gene>
    <name evidence="1" type="ORF">JQC75_11970</name>
</gene>